<dbReference type="OrthoDB" id="2146436at2759"/>
<dbReference type="Pfam" id="PF20238">
    <property type="entry name" value="BIM1-like_dom"/>
    <property type="match status" value="1"/>
</dbReference>
<evidence type="ECO:0000256" key="1">
    <source>
        <dbReference type="ARBA" id="ARBA00004236"/>
    </source>
</evidence>
<dbReference type="GO" id="GO:0005886">
    <property type="term" value="C:plasma membrane"/>
    <property type="evidence" value="ECO:0007669"/>
    <property type="project" value="UniProtKB-SubCell"/>
</dbReference>
<dbReference type="GO" id="GO:0012505">
    <property type="term" value="C:endomembrane system"/>
    <property type="evidence" value="ECO:0007669"/>
    <property type="project" value="UniProtKB-SubCell"/>
</dbReference>
<dbReference type="CDD" id="cd21176">
    <property type="entry name" value="LPMO_auxiliary-like"/>
    <property type="match status" value="1"/>
</dbReference>
<evidence type="ECO:0000256" key="5">
    <source>
        <dbReference type="ARBA" id="ARBA00023180"/>
    </source>
</evidence>
<evidence type="ECO:0000256" key="4">
    <source>
        <dbReference type="ARBA" id="ARBA00023136"/>
    </source>
</evidence>
<keyword evidence="5" id="KW-0325">Glycoprotein</keyword>
<feature type="domain" description="Copper acquisition factor BIM1-like" evidence="9">
    <location>
        <begin position="19"/>
        <end position="159"/>
    </location>
</feature>
<dbReference type="Proteomes" id="UP000807716">
    <property type="component" value="Unassembled WGS sequence"/>
</dbReference>
<comment type="subcellular location">
    <subcellularLocation>
        <location evidence="1">Cell membrane</location>
    </subcellularLocation>
    <subcellularLocation>
        <location evidence="7">Endomembrane system</location>
        <topology evidence="7">Lipid-anchor</topology>
    </subcellularLocation>
</comment>
<dbReference type="InterPro" id="IPR046530">
    <property type="entry name" value="BIM1-like_dom"/>
</dbReference>
<keyword evidence="6" id="KW-0449">Lipoprotein</keyword>
<accession>A0A9P6Q6Q5</accession>
<feature type="chain" id="PRO_5040398479" description="Copper acquisition factor BIM1-like domain-containing protein" evidence="8">
    <location>
        <begin position="20"/>
        <end position="196"/>
    </location>
</feature>
<feature type="signal peptide" evidence="8">
    <location>
        <begin position="1"/>
        <end position="19"/>
    </location>
</feature>
<dbReference type="AlphaFoldDB" id="A0A9P6Q6Q5"/>
<name>A0A9P6Q6Q5_9FUNG</name>
<evidence type="ECO:0000256" key="8">
    <source>
        <dbReference type="SAM" id="SignalP"/>
    </source>
</evidence>
<evidence type="ECO:0000256" key="2">
    <source>
        <dbReference type="ARBA" id="ARBA00022475"/>
    </source>
</evidence>
<keyword evidence="2" id="KW-1003">Cell membrane</keyword>
<evidence type="ECO:0000259" key="9">
    <source>
        <dbReference type="Pfam" id="PF20238"/>
    </source>
</evidence>
<evidence type="ECO:0000313" key="11">
    <source>
        <dbReference type="Proteomes" id="UP000807716"/>
    </source>
</evidence>
<evidence type="ECO:0000256" key="7">
    <source>
        <dbReference type="ARBA" id="ARBA00037868"/>
    </source>
</evidence>
<keyword evidence="3 8" id="KW-0732">Signal</keyword>
<keyword evidence="4" id="KW-0472">Membrane</keyword>
<evidence type="ECO:0000256" key="3">
    <source>
        <dbReference type="ARBA" id="ARBA00022729"/>
    </source>
</evidence>
<comment type="caution">
    <text evidence="10">The sequence shown here is derived from an EMBL/GenBank/DDBJ whole genome shotgun (WGS) entry which is preliminary data.</text>
</comment>
<protein>
    <recommendedName>
        <fullName evidence="9">Copper acquisition factor BIM1-like domain-containing protein</fullName>
    </recommendedName>
</protein>
<reference evidence="10" key="1">
    <citation type="journal article" date="2020" name="Fungal Divers.">
        <title>Resolving the Mortierellaceae phylogeny through synthesis of multi-gene phylogenetics and phylogenomics.</title>
        <authorList>
            <person name="Vandepol N."/>
            <person name="Liber J."/>
            <person name="Desiro A."/>
            <person name="Na H."/>
            <person name="Kennedy M."/>
            <person name="Barry K."/>
            <person name="Grigoriev I.V."/>
            <person name="Miller A.N."/>
            <person name="O'Donnell K."/>
            <person name="Stajich J.E."/>
            <person name="Bonito G."/>
        </authorList>
    </citation>
    <scope>NUCLEOTIDE SEQUENCE</scope>
    <source>
        <strain evidence="10">BC1065</strain>
    </source>
</reference>
<dbReference type="InterPro" id="IPR046936">
    <property type="entry name" value="BIM1-like"/>
</dbReference>
<proteinExistence type="predicted"/>
<sequence length="196" mass="20012">MKFLATTSLMLLCSTAVLGHFTVTYPGSRGFDEDKEPQAPCGSFDTVTNRTEFPLSKGFIEIDSGHVKADIAINLVLNQNPTSADFTAAAATPAAKVSIAQPDANCLPVDLSAFAGAKDGVNGTLQIVYNGGDSPLYQCIDVTLKSNAAAWDPSKCTNAATPTTGPTPSPTGSAGSNKVTGAIAVLVAVTAGFLAL</sequence>
<evidence type="ECO:0000313" key="10">
    <source>
        <dbReference type="EMBL" id="KAG0260560.1"/>
    </source>
</evidence>
<organism evidence="10 11">
    <name type="scientific">Actinomortierella ambigua</name>
    <dbReference type="NCBI Taxonomy" id="1343610"/>
    <lineage>
        <taxon>Eukaryota</taxon>
        <taxon>Fungi</taxon>
        <taxon>Fungi incertae sedis</taxon>
        <taxon>Mucoromycota</taxon>
        <taxon>Mortierellomycotina</taxon>
        <taxon>Mortierellomycetes</taxon>
        <taxon>Mortierellales</taxon>
        <taxon>Mortierellaceae</taxon>
        <taxon>Actinomortierella</taxon>
    </lineage>
</organism>
<gene>
    <name evidence="10" type="ORF">DFQ27_003458</name>
</gene>
<dbReference type="EMBL" id="JAAAJB010000244">
    <property type="protein sequence ID" value="KAG0260560.1"/>
    <property type="molecule type" value="Genomic_DNA"/>
</dbReference>
<evidence type="ECO:0000256" key="6">
    <source>
        <dbReference type="ARBA" id="ARBA00023288"/>
    </source>
</evidence>
<dbReference type="PANTHER" id="PTHR34992">
    <property type="entry name" value="HYPHAL ANASTAMOSIS-7 PROTEIN"/>
    <property type="match status" value="1"/>
</dbReference>
<keyword evidence="11" id="KW-1185">Reference proteome</keyword>